<protein>
    <submittedName>
        <fullName evidence="2">Uncharacterized protein</fullName>
    </submittedName>
</protein>
<evidence type="ECO:0000313" key="2">
    <source>
        <dbReference type="EMBL" id="MBW8687909.1"/>
    </source>
</evidence>
<feature type="signal peptide" evidence="1">
    <location>
        <begin position="1"/>
        <end position="18"/>
    </location>
</feature>
<feature type="chain" id="PRO_5046268623" evidence="1">
    <location>
        <begin position="19"/>
        <end position="145"/>
    </location>
</feature>
<reference evidence="2 3" key="1">
    <citation type="submission" date="2021-08" db="EMBL/GenBank/DDBJ databases">
        <title>The genome sequence of Chitinophaga sp. B61.</title>
        <authorList>
            <person name="Zhang X."/>
        </authorList>
    </citation>
    <scope>NUCLEOTIDE SEQUENCE [LARGE SCALE GENOMIC DNA]</scope>
    <source>
        <strain evidence="2 3">B61</strain>
    </source>
</reference>
<comment type="caution">
    <text evidence="2">The sequence shown here is derived from an EMBL/GenBank/DDBJ whole genome shotgun (WGS) entry which is preliminary data.</text>
</comment>
<accession>A0ABS7GJL7</accession>
<evidence type="ECO:0000256" key="1">
    <source>
        <dbReference type="SAM" id="SignalP"/>
    </source>
</evidence>
<dbReference type="Proteomes" id="UP000812961">
    <property type="component" value="Unassembled WGS sequence"/>
</dbReference>
<keyword evidence="3" id="KW-1185">Reference proteome</keyword>
<sequence>MKVTLFLILLLNAYVSLAQDIDTCLTVSVGLRIDRIKGRQKQIITYADSINNYMRGALPRFLHDECFDTNVNLWDNFHAPISLRWKVLEMVNNRIALKSILEKDDRKLDKKCSCQRRKEIGFNIPMMDSSFRQLIKKRYDQLSTN</sequence>
<dbReference type="RefSeq" id="WP_220253224.1">
    <property type="nucleotide sequence ID" value="NZ_JAICCF010000005.1"/>
</dbReference>
<name>A0ABS7GJL7_9BACT</name>
<dbReference type="EMBL" id="JAICCF010000005">
    <property type="protein sequence ID" value="MBW8687909.1"/>
    <property type="molecule type" value="Genomic_DNA"/>
</dbReference>
<gene>
    <name evidence="2" type="ORF">K1Y79_26455</name>
</gene>
<keyword evidence="1" id="KW-0732">Signal</keyword>
<evidence type="ECO:0000313" key="3">
    <source>
        <dbReference type="Proteomes" id="UP000812961"/>
    </source>
</evidence>
<proteinExistence type="predicted"/>
<organism evidence="2 3">
    <name type="scientific">Chitinophaga rhizophila</name>
    <dbReference type="NCBI Taxonomy" id="2866212"/>
    <lineage>
        <taxon>Bacteria</taxon>
        <taxon>Pseudomonadati</taxon>
        <taxon>Bacteroidota</taxon>
        <taxon>Chitinophagia</taxon>
        <taxon>Chitinophagales</taxon>
        <taxon>Chitinophagaceae</taxon>
        <taxon>Chitinophaga</taxon>
    </lineage>
</organism>